<dbReference type="PROSITE" id="PS00060">
    <property type="entry name" value="ADH_IRON_2"/>
    <property type="match status" value="1"/>
</dbReference>
<dbReference type="STRING" id="1856405.BFC17_11950"/>
<dbReference type="PANTHER" id="PTHR11496:SF102">
    <property type="entry name" value="ALCOHOL DEHYDROGENASE 4"/>
    <property type="match status" value="1"/>
</dbReference>
<dbReference type="InterPro" id="IPR039697">
    <property type="entry name" value="Alcohol_dehydrogenase_Fe"/>
</dbReference>
<dbReference type="RefSeq" id="WP_070175217.1">
    <property type="nucleotide sequence ID" value="NZ_BMJR01000006.1"/>
</dbReference>
<evidence type="ECO:0000256" key="2">
    <source>
        <dbReference type="ARBA" id="ARBA00007358"/>
    </source>
</evidence>
<comment type="similarity">
    <text evidence="2">Belongs to the iron-containing alcohol dehydrogenase family.</text>
</comment>
<name>A0A1E8FJ49_9ALTE</name>
<gene>
    <name evidence="7" type="ORF">BFC17_11950</name>
</gene>
<dbReference type="GO" id="GO:0004022">
    <property type="term" value="F:alcohol dehydrogenase (NAD+) activity"/>
    <property type="evidence" value="ECO:0007669"/>
    <property type="project" value="TreeGrafter"/>
</dbReference>
<dbReference type="EMBL" id="MJIC01000009">
    <property type="protein sequence ID" value="OFI35473.1"/>
    <property type="molecule type" value="Genomic_DNA"/>
</dbReference>
<dbReference type="GO" id="GO:0046872">
    <property type="term" value="F:metal ion binding"/>
    <property type="evidence" value="ECO:0007669"/>
    <property type="project" value="InterPro"/>
</dbReference>
<dbReference type="Pfam" id="PF25137">
    <property type="entry name" value="ADH_Fe_C"/>
    <property type="match status" value="1"/>
</dbReference>
<dbReference type="CDD" id="cd14861">
    <property type="entry name" value="Fe-ADH-like"/>
    <property type="match status" value="1"/>
</dbReference>
<sequence length="391" mass="41616">MTQTTWQITVPPVAFGPGSLQQLTEIIVNAGYSKPMLVTDPGVNQLPSTESLKQQLSQAFSQLTVYHDVKGNPTRTNVDTGITQYRQAGCDCLVALGGGSAIDVAKGISLTAHNSNDLWDFCFFEDEESLPEPIGADFFVPLVIIPTTAGTGSELSGSSCVITDEAQQRKRVAYHPAHFPFAIIDDPELLLGLPASLTAWTGMDALTHALEAYCAPDFQPACDGIALEAISLCHDYLAKSVADGSDLKAREKVMAASSIAAIAFTSKGLGAVHSLAHAIGAMFDTHHGLANAVLLPYVLKFNAPAVDNKLCRLARLLDLPDASAQGVVEWVAALNDSLRIPASLQALDISQAALDDIAALAMRDTEHHTNPRTMSEQDFRSILTCAYNGAL</sequence>
<evidence type="ECO:0000259" key="5">
    <source>
        <dbReference type="Pfam" id="PF00465"/>
    </source>
</evidence>
<dbReference type="FunFam" id="3.40.50.1970:FF:000003">
    <property type="entry name" value="Alcohol dehydrogenase, iron-containing"/>
    <property type="match status" value="1"/>
</dbReference>
<proteinExistence type="inferred from homology"/>
<organism evidence="7 8">
    <name type="scientific">Alteromonas lipolytica</name>
    <dbReference type="NCBI Taxonomy" id="1856405"/>
    <lineage>
        <taxon>Bacteria</taxon>
        <taxon>Pseudomonadati</taxon>
        <taxon>Pseudomonadota</taxon>
        <taxon>Gammaproteobacteria</taxon>
        <taxon>Alteromonadales</taxon>
        <taxon>Alteromonadaceae</taxon>
        <taxon>Alteromonas/Salinimonas group</taxon>
        <taxon>Alteromonas</taxon>
    </lineage>
</organism>
<dbReference type="Proteomes" id="UP000176037">
    <property type="component" value="Unassembled WGS sequence"/>
</dbReference>
<dbReference type="InterPro" id="IPR001670">
    <property type="entry name" value="ADH_Fe/GldA"/>
</dbReference>
<feature type="domain" description="Fe-containing alcohol dehydrogenase-like C-terminal" evidence="6">
    <location>
        <begin position="198"/>
        <end position="386"/>
    </location>
</feature>
<keyword evidence="4" id="KW-0520">NAD</keyword>
<dbReference type="PROSITE" id="PS00913">
    <property type="entry name" value="ADH_IRON_1"/>
    <property type="match status" value="1"/>
</dbReference>
<comment type="cofactor">
    <cofactor evidence="1">
        <name>Fe cation</name>
        <dbReference type="ChEBI" id="CHEBI:24875"/>
    </cofactor>
</comment>
<keyword evidence="3" id="KW-0560">Oxidoreductase</keyword>
<dbReference type="AlphaFoldDB" id="A0A1E8FJ49"/>
<dbReference type="InterPro" id="IPR018211">
    <property type="entry name" value="ADH_Fe_CS"/>
</dbReference>
<evidence type="ECO:0000259" key="6">
    <source>
        <dbReference type="Pfam" id="PF25137"/>
    </source>
</evidence>
<feature type="domain" description="Alcohol dehydrogenase iron-type/glycerol dehydrogenase GldA" evidence="5">
    <location>
        <begin position="13"/>
        <end position="187"/>
    </location>
</feature>
<reference evidence="7 8" key="1">
    <citation type="submission" date="2016-09" db="EMBL/GenBank/DDBJ databases">
        <title>Alteromonas lipolytica, a new species isolated from sea water.</title>
        <authorList>
            <person name="Wu Y.-H."/>
            <person name="Cheng H."/>
            <person name="Xu X.-W."/>
        </authorList>
    </citation>
    <scope>NUCLEOTIDE SEQUENCE [LARGE SCALE GENOMIC DNA]</scope>
    <source>
        <strain evidence="7 8">JW12</strain>
    </source>
</reference>
<comment type="caution">
    <text evidence="7">The sequence shown here is derived from an EMBL/GenBank/DDBJ whole genome shotgun (WGS) entry which is preliminary data.</text>
</comment>
<dbReference type="InterPro" id="IPR056798">
    <property type="entry name" value="ADH_Fe_C"/>
</dbReference>
<protein>
    <submittedName>
        <fullName evidence="7">Uncharacterized protein</fullName>
    </submittedName>
</protein>
<dbReference type="Gene3D" id="1.20.1090.10">
    <property type="entry name" value="Dehydroquinate synthase-like - alpha domain"/>
    <property type="match status" value="1"/>
</dbReference>
<accession>A0A1E8FJ49</accession>
<dbReference type="Pfam" id="PF00465">
    <property type="entry name" value="Fe-ADH"/>
    <property type="match status" value="1"/>
</dbReference>
<dbReference type="SUPFAM" id="SSF56796">
    <property type="entry name" value="Dehydroquinate synthase-like"/>
    <property type="match status" value="1"/>
</dbReference>
<evidence type="ECO:0000256" key="1">
    <source>
        <dbReference type="ARBA" id="ARBA00001962"/>
    </source>
</evidence>
<dbReference type="Gene3D" id="3.40.50.1970">
    <property type="match status" value="1"/>
</dbReference>
<evidence type="ECO:0000256" key="3">
    <source>
        <dbReference type="ARBA" id="ARBA00023002"/>
    </source>
</evidence>
<dbReference type="PANTHER" id="PTHR11496">
    <property type="entry name" value="ALCOHOL DEHYDROGENASE"/>
    <property type="match status" value="1"/>
</dbReference>
<evidence type="ECO:0000256" key="4">
    <source>
        <dbReference type="ARBA" id="ARBA00023027"/>
    </source>
</evidence>
<keyword evidence="8" id="KW-1185">Reference proteome</keyword>
<dbReference type="FunFam" id="1.20.1090.10:FF:000001">
    <property type="entry name" value="Aldehyde-alcohol dehydrogenase"/>
    <property type="match status" value="1"/>
</dbReference>
<evidence type="ECO:0000313" key="8">
    <source>
        <dbReference type="Proteomes" id="UP000176037"/>
    </source>
</evidence>
<evidence type="ECO:0000313" key="7">
    <source>
        <dbReference type="EMBL" id="OFI35473.1"/>
    </source>
</evidence>